<evidence type="ECO:0000313" key="2">
    <source>
        <dbReference type="Proteomes" id="UP001050975"/>
    </source>
</evidence>
<organism evidence="1 2">
    <name type="scientific">Microseira wollei NIES-4236</name>
    <dbReference type="NCBI Taxonomy" id="2530354"/>
    <lineage>
        <taxon>Bacteria</taxon>
        <taxon>Bacillati</taxon>
        <taxon>Cyanobacteriota</taxon>
        <taxon>Cyanophyceae</taxon>
        <taxon>Oscillatoriophycideae</taxon>
        <taxon>Aerosakkonematales</taxon>
        <taxon>Aerosakkonemataceae</taxon>
        <taxon>Microseira</taxon>
    </lineage>
</organism>
<dbReference type="EMBL" id="BLAY01000284">
    <property type="protein sequence ID" value="GET44047.1"/>
    <property type="molecule type" value="Genomic_DNA"/>
</dbReference>
<dbReference type="Proteomes" id="UP001050975">
    <property type="component" value="Unassembled WGS sequence"/>
</dbReference>
<dbReference type="AlphaFoldDB" id="A0AAV3XT85"/>
<gene>
    <name evidence="1" type="ORF">MiSe_88730</name>
</gene>
<accession>A0AAV3XT85</accession>
<reference evidence="1" key="1">
    <citation type="submission" date="2019-10" db="EMBL/GenBank/DDBJ databases">
        <title>Draft genome sequece of Microseira wollei NIES-4236.</title>
        <authorList>
            <person name="Yamaguchi H."/>
            <person name="Suzuki S."/>
            <person name="Kawachi M."/>
        </authorList>
    </citation>
    <scope>NUCLEOTIDE SEQUENCE</scope>
    <source>
        <strain evidence="1">NIES-4236</strain>
    </source>
</reference>
<dbReference type="RefSeq" id="WP_226593506.1">
    <property type="nucleotide sequence ID" value="NZ_BLAY01000284.1"/>
</dbReference>
<name>A0AAV3XT85_9CYAN</name>
<proteinExistence type="predicted"/>
<comment type="caution">
    <text evidence="1">The sequence shown here is derived from an EMBL/GenBank/DDBJ whole genome shotgun (WGS) entry which is preliminary data.</text>
</comment>
<keyword evidence="2" id="KW-1185">Reference proteome</keyword>
<protein>
    <submittedName>
        <fullName evidence="1">Uncharacterized protein</fullName>
    </submittedName>
</protein>
<evidence type="ECO:0000313" key="1">
    <source>
        <dbReference type="EMBL" id="GET44047.1"/>
    </source>
</evidence>
<sequence length="108" mass="12054">MTKFSIGWGTILSFPPQLVYSQTLGFVPGGGDTLPSVIPALDTLPAPRGDRELVRVMIFGSSYAVNYTIRWLYKLQFAQVSEWSFLMPAPNGEFMSIVTKQIPLNRNI</sequence>